<gene>
    <name evidence="2" type="ORF">DHA2_154058</name>
</gene>
<dbReference type="AlphaFoldDB" id="V6T860"/>
<organism evidence="2 3">
    <name type="scientific">Giardia intestinalis</name>
    <name type="common">Giardia lamblia</name>
    <dbReference type="NCBI Taxonomy" id="5741"/>
    <lineage>
        <taxon>Eukaryota</taxon>
        <taxon>Metamonada</taxon>
        <taxon>Diplomonadida</taxon>
        <taxon>Hexamitidae</taxon>
        <taxon>Giardiinae</taxon>
        <taxon>Giardia</taxon>
    </lineage>
</organism>
<dbReference type="Proteomes" id="UP000018320">
    <property type="component" value="Unassembled WGS sequence"/>
</dbReference>
<comment type="caution">
    <text evidence="2">The sequence shown here is derived from an EMBL/GenBank/DDBJ whole genome shotgun (WGS) entry which is preliminary data.</text>
</comment>
<reference evidence="2 3" key="2">
    <citation type="journal article" date="2013" name="Genome Biol. Evol.">
        <title>Genome sequencing of Giardia lamblia genotypes A2 and B isolates (DH and GS) and comparative analysis with the genomes of genotypes A1 and E (WB and Pig).</title>
        <authorList>
            <person name="Adam R.D."/>
            <person name="Dahlstrom E.W."/>
            <person name="Martens C.A."/>
            <person name="Bruno D.P."/>
            <person name="Barbian K.D."/>
            <person name="Ricklefs S.M."/>
            <person name="Hernandez M.M."/>
            <person name="Narla N.P."/>
            <person name="Patel R.B."/>
            <person name="Porcella S.F."/>
            <person name="Nash T.E."/>
        </authorList>
    </citation>
    <scope>NUCLEOTIDE SEQUENCE [LARGE SCALE GENOMIC DNA]</scope>
    <source>
        <strain evidence="2 3">DH</strain>
    </source>
</reference>
<evidence type="ECO:0000313" key="3">
    <source>
        <dbReference type="Proteomes" id="UP000018320"/>
    </source>
</evidence>
<evidence type="ECO:0000313" key="2">
    <source>
        <dbReference type="EMBL" id="ESU35073.1"/>
    </source>
</evidence>
<protein>
    <submittedName>
        <fullName evidence="2">Uncharacterized protein</fullName>
    </submittedName>
</protein>
<feature type="region of interest" description="Disordered" evidence="1">
    <location>
        <begin position="21"/>
        <end position="60"/>
    </location>
</feature>
<proteinExistence type="predicted"/>
<accession>V6T860</accession>
<reference evidence="3" key="1">
    <citation type="submission" date="2012-02" db="EMBL/GenBank/DDBJ databases">
        <title>Genome sequencing of Giardia lamblia Genotypes A2 and B isolates (DH and GS) and comparative analysis with the genomes of Genotypes A1 and E (WB and Pig).</title>
        <authorList>
            <person name="Adam R."/>
            <person name="Dahlstrom E."/>
            <person name="Martens C."/>
            <person name="Bruno D."/>
            <person name="Barbian K."/>
            <person name="Porcella S.F."/>
            <person name="Nash T."/>
        </authorList>
    </citation>
    <scope>NUCLEOTIDE SEQUENCE</scope>
    <source>
        <strain evidence="3">DH</strain>
    </source>
</reference>
<evidence type="ECO:0000256" key="1">
    <source>
        <dbReference type="SAM" id="MobiDB-lite"/>
    </source>
</evidence>
<name>V6T860_GIAIN</name>
<dbReference type="VEuPathDB" id="GiardiaDB:DHA2_154058"/>
<dbReference type="EMBL" id="AHGT01000103">
    <property type="protein sequence ID" value="ESU35073.1"/>
    <property type="molecule type" value="Genomic_DNA"/>
</dbReference>
<sequence length="131" mass="14213">MPYRITRAHCIFRTHRTLGAPSQSVPRKSRAGLFGTFTTETPAPAEEADEHSDSNVQECTPNDQRCDLGLVITAPVPIEARGSRAISWPPVGVLLSHPSPVQLIKESESGCLSLLTATHRPDERAVAYEPG</sequence>